<dbReference type="OrthoDB" id="66410at2759"/>
<protein>
    <recommendedName>
        <fullName evidence="1">Symplekin C-terminal domain-containing protein</fullName>
    </recommendedName>
</protein>
<dbReference type="PANTHER" id="PTHR15245">
    <property type="entry name" value="SYMPLEKIN-RELATED"/>
    <property type="match status" value="1"/>
</dbReference>
<evidence type="ECO:0000259" key="1">
    <source>
        <dbReference type="Pfam" id="PF12295"/>
    </source>
</evidence>
<accession>A0A1W0A5T4</accession>
<evidence type="ECO:0000313" key="2">
    <source>
        <dbReference type="EMBL" id="OQS05615.1"/>
    </source>
</evidence>
<gene>
    <name evidence="2" type="ORF">THRCLA_20570</name>
</gene>
<dbReference type="Pfam" id="PF12295">
    <property type="entry name" value="Symplekin_C"/>
    <property type="match status" value="1"/>
</dbReference>
<dbReference type="EMBL" id="JNBS01000439">
    <property type="protein sequence ID" value="OQS05615.1"/>
    <property type="molecule type" value="Genomic_DNA"/>
</dbReference>
<keyword evidence="3" id="KW-1185">Reference proteome</keyword>
<dbReference type="STRING" id="74557.A0A1W0A5T4"/>
<evidence type="ECO:0000313" key="3">
    <source>
        <dbReference type="Proteomes" id="UP000243217"/>
    </source>
</evidence>
<dbReference type="AlphaFoldDB" id="A0A1W0A5T4"/>
<proteinExistence type="predicted"/>
<dbReference type="InterPro" id="IPR021850">
    <property type="entry name" value="Symplekin/Pta1"/>
</dbReference>
<comment type="caution">
    <text evidence="2">The sequence shown here is derived from an EMBL/GenBank/DDBJ whole genome shotgun (WGS) entry which is preliminary data.</text>
</comment>
<sequence length="1092" mass="124787">MDASTHAFKASCKYLDDASLKNFKRDDAKRTMQFKISKTKRFKREVQVEKPVAITTESLVNLPSDQVVDFVLVNMANLPSVAPLNAKGEKIKLLHTPSALKDRIMGILLTLASPSSAMPKRLQCRDPRRQNNVAPSLLHIFDENSLDNVTNIVCANAQTLVEPIISVTKDQVTREYNAIRVNIKPVTDEWCRQMALLTISRMLENEYGTLTSNHEKIREGLVCRLATSRWLLNEKARFDSKSVHKHIVDFVDEQLQKRYMILVLLVYEEYTRSLYDTLVKPSEASHQRYIGLLKLICSMLQARLDPNIANDRKLFYSLLSHIPRLTEDVLRMMVAQLVDATDNQRLVMGVSAIRNYIMDRSTGQEACLNILLHFATHVQDAIRNLTIRCLANQIYPLPKMHGFIEAYAIELMESLYLAQEEMKEQEESKEQEETKEKDDELMGIENYDNTMTQGAEEKPVIQVSSRRQFYLSHIQLATDEDQSLLTYAKNLQKMHDFSEAPESEQQVLQRLELFLALCAKKPTLFSRLVTTYSKASPPVQHVLMNSLDKLIRHLKQREGDLVILAQLQPFPPAALDFVVHIVHFLVSLSREASTLIEPVFQLYQNHQDIPEAIGLLIPIVSKMPTDIFLPLLPFFFTLPHARLTEIMAKLLGAIPLKVDPTSLLLALHHIPEEAEHQKSVLKAIGMCLKYPAVFTVDIFQSVIVTLFQEDPIPKFTLRTMIQAVQLYPKLRKPMATNMKILVIREIWTMDEMLWKGFMKGAVVVQPHSFPILLTLPLSQGQSILEMDEGKDLVKSFKAFCSKESKVPEDWRTVYVMFQGENGLMMIKSDQMQLSIQSVEEYFRLLRHKRIVKHAIRRLQNATNQHKEAIASIINEMLPYMPIVWSKLSILPGKIQELLHQACAILRIGISPIAPAEEDTLRSIFCNQDLECLGWLYVDDLQKMANDIEATGVFDTGSTWFEKLKAHLLSISPTQDDSKFTVIDFINAAKKIERHHISREYDMNLYTTAALAASLYEYAGLLNPTQQLPNGQLKPIVPLAFAQIWDQTYIPKAAQNPFCTFKQKPIAKVASKEALEWRVAELWSDEITVLSQE</sequence>
<feature type="domain" description="Symplekin C-terminal" evidence="1">
    <location>
        <begin position="614"/>
        <end position="784"/>
    </location>
</feature>
<name>A0A1W0A5T4_9STRA</name>
<organism evidence="2 3">
    <name type="scientific">Thraustotheca clavata</name>
    <dbReference type="NCBI Taxonomy" id="74557"/>
    <lineage>
        <taxon>Eukaryota</taxon>
        <taxon>Sar</taxon>
        <taxon>Stramenopiles</taxon>
        <taxon>Oomycota</taxon>
        <taxon>Saprolegniomycetes</taxon>
        <taxon>Saprolegniales</taxon>
        <taxon>Achlyaceae</taxon>
        <taxon>Thraustotheca</taxon>
    </lineage>
</organism>
<dbReference type="PANTHER" id="PTHR15245:SF20">
    <property type="entry name" value="SYMPLEKIN"/>
    <property type="match status" value="1"/>
</dbReference>
<dbReference type="Proteomes" id="UP000243217">
    <property type="component" value="Unassembled WGS sequence"/>
</dbReference>
<dbReference type="GO" id="GO:0005847">
    <property type="term" value="C:mRNA cleavage and polyadenylation specificity factor complex"/>
    <property type="evidence" value="ECO:0007669"/>
    <property type="project" value="TreeGrafter"/>
</dbReference>
<reference evidence="2 3" key="1">
    <citation type="journal article" date="2014" name="Genome Biol. Evol.">
        <title>The secreted proteins of Achlya hypogyna and Thraustotheca clavata identify the ancestral oomycete secretome and reveal gene acquisitions by horizontal gene transfer.</title>
        <authorList>
            <person name="Misner I."/>
            <person name="Blouin N."/>
            <person name="Leonard G."/>
            <person name="Richards T.A."/>
            <person name="Lane C.E."/>
        </authorList>
    </citation>
    <scope>NUCLEOTIDE SEQUENCE [LARGE SCALE GENOMIC DNA]</scope>
    <source>
        <strain evidence="2 3">ATCC 34112</strain>
    </source>
</reference>
<dbReference type="InterPro" id="IPR022075">
    <property type="entry name" value="Symplekin_C"/>
</dbReference>